<reference evidence="1" key="1">
    <citation type="submission" date="2021-01" db="EMBL/GenBank/DDBJ databases">
        <authorList>
            <person name="Corre E."/>
            <person name="Pelletier E."/>
            <person name="Niang G."/>
            <person name="Scheremetjew M."/>
            <person name="Finn R."/>
            <person name="Kale V."/>
            <person name="Holt S."/>
            <person name="Cochrane G."/>
            <person name="Meng A."/>
            <person name="Brown T."/>
            <person name="Cohen L."/>
        </authorList>
    </citation>
    <scope>NUCLEOTIDE SEQUENCE</scope>
    <source>
        <strain evidence="1">CCMP494</strain>
    </source>
</reference>
<dbReference type="AlphaFoldDB" id="A0A7S0KMV6"/>
<gene>
    <name evidence="1" type="ORF">MSP1404_LOCUS5036</name>
</gene>
<dbReference type="PANTHER" id="PTHR39290:SF6">
    <property type="entry name" value="S-ADENOSYL-L-METHIONINE-DEPENDENT METHYLTRANSFERASES SUPERFAMILY PROTEIN"/>
    <property type="match status" value="1"/>
</dbReference>
<dbReference type="InterPro" id="IPR029063">
    <property type="entry name" value="SAM-dependent_MTases_sf"/>
</dbReference>
<protein>
    <recommendedName>
        <fullName evidence="2">Methyltransferase</fullName>
    </recommendedName>
</protein>
<accession>A0A7S0KMV6</accession>
<evidence type="ECO:0008006" key="2">
    <source>
        <dbReference type="Google" id="ProtNLM"/>
    </source>
</evidence>
<dbReference type="SUPFAM" id="SSF53335">
    <property type="entry name" value="S-adenosyl-L-methionine-dependent methyltransferases"/>
    <property type="match status" value="1"/>
</dbReference>
<dbReference type="PANTHER" id="PTHR39290">
    <property type="entry name" value="C3H1-TYPE DOMAIN-CONTAINING PROTEIN-RELATED"/>
    <property type="match status" value="1"/>
</dbReference>
<name>A0A7S0KMV6_MICPS</name>
<organism evidence="1">
    <name type="scientific">Micromonas pusilla</name>
    <name type="common">Picoplanktonic green alga</name>
    <name type="synonym">Chromulina pusilla</name>
    <dbReference type="NCBI Taxonomy" id="38833"/>
    <lineage>
        <taxon>Eukaryota</taxon>
        <taxon>Viridiplantae</taxon>
        <taxon>Chlorophyta</taxon>
        <taxon>Mamiellophyceae</taxon>
        <taxon>Mamiellales</taxon>
        <taxon>Mamiellaceae</taxon>
        <taxon>Micromonas</taxon>
    </lineage>
</organism>
<evidence type="ECO:0000313" key="1">
    <source>
        <dbReference type="EMBL" id="CAD8585530.1"/>
    </source>
</evidence>
<sequence length="371" mass="42192">MMHRGGHSFPTIRRIDVLELFYTRVYDLLTLARFTYFPVRRGFSSCQSWKSSTCRLHARLNHTSVLYLRSMIAPLRRLFSWGVPTSDALNFIQSAVNQENMLEVGAGTGYWASLLRQQNVYIIPTDVHPCHVQSTNGFHCLHGGNVPPFCRVLKGRPAILRKLVGFRYLLICWPPREQDFLLPSLEFTNTAFNALKYFQGETLLFVGEGFSRFQRVKYRPCCSATSHHGCSTAGPAFHHTVMADWRNKGQAVTPKWPGAADMLTLWENTEARNDPRCSVISSESTITKRIRMTSSIQFALTNEFICAQLGFLTTESDVPKQTCGVISASRVSQMRCPCVERTHQLSEMSKTWVGQMVAHLEMRSPERFVPL</sequence>
<proteinExistence type="predicted"/>
<dbReference type="EMBL" id="HBEV01006596">
    <property type="protein sequence ID" value="CAD8585530.1"/>
    <property type="molecule type" value="Transcribed_RNA"/>
</dbReference>